<proteinExistence type="predicted"/>
<keyword evidence="1" id="KW-0472">Membrane</keyword>
<keyword evidence="1" id="KW-0812">Transmembrane</keyword>
<evidence type="ECO:0008006" key="4">
    <source>
        <dbReference type="Google" id="ProtNLM"/>
    </source>
</evidence>
<dbReference type="EMBL" id="JAWWNJ010000076">
    <property type="protein sequence ID" value="KAK7006474.1"/>
    <property type="molecule type" value="Genomic_DNA"/>
</dbReference>
<reference evidence="2 3" key="1">
    <citation type="journal article" date="2024" name="J Genomics">
        <title>Draft genome sequencing and assembly of Favolaschia claudopus CIRM-BRFM 2984 isolated from oak limbs.</title>
        <authorList>
            <person name="Navarro D."/>
            <person name="Drula E."/>
            <person name="Chaduli D."/>
            <person name="Cazenave R."/>
            <person name="Ahrendt S."/>
            <person name="Wang J."/>
            <person name="Lipzen A."/>
            <person name="Daum C."/>
            <person name="Barry K."/>
            <person name="Grigoriev I.V."/>
            <person name="Favel A."/>
            <person name="Rosso M.N."/>
            <person name="Martin F."/>
        </authorList>
    </citation>
    <scope>NUCLEOTIDE SEQUENCE [LARGE SCALE GENOMIC DNA]</scope>
    <source>
        <strain evidence="2 3">CIRM-BRFM 2984</strain>
    </source>
</reference>
<comment type="caution">
    <text evidence="2">The sequence shown here is derived from an EMBL/GenBank/DDBJ whole genome shotgun (WGS) entry which is preliminary data.</text>
</comment>
<name>A0AAW0ACE1_9AGAR</name>
<evidence type="ECO:0000313" key="3">
    <source>
        <dbReference type="Proteomes" id="UP001362999"/>
    </source>
</evidence>
<dbReference type="Proteomes" id="UP001362999">
    <property type="component" value="Unassembled WGS sequence"/>
</dbReference>
<protein>
    <recommendedName>
        <fullName evidence="4">ATP synthase F0 subunit 8</fullName>
    </recommendedName>
</protein>
<feature type="transmembrane region" description="Helical" evidence="1">
    <location>
        <begin position="19"/>
        <end position="41"/>
    </location>
</feature>
<keyword evidence="1" id="KW-1133">Transmembrane helix</keyword>
<dbReference type="AlphaFoldDB" id="A0AAW0ACE1"/>
<organism evidence="2 3">
    <name type="scientific">Favolaschia claudopus</name>
    <dbReference type="NCBI Taxonomy" id="2862362"/>
    <lineage>
        <taxon>Eukaryota</taxon>
        <taxon>Fungi</taxon>
        <taxon>Dikarya</taxon>
        <taxon>Basidiomycota</taxon>
        <taxon>Agaricomycotina</taxon>
        <taxon>Agaricomycetes</taxon>
        <taxon>Agaricomycetidae</taxon>
        <taxon>Agaricales</taxon>
        <taxon>Marasmiineae</taxon>
        <taxon>Mycenaceae</taxon>
        <taxon>Favolaschia</taxon>
    </lineage>
</organism>
<keyword evidence="3" id="KW-1185">Reference proteome</keyword>
<gene>
    <name evidence="2" type="ORF">R3P38DRAFT_3038379</name>
</gene>
<evidence type="ECO:0000313" key="2">
    <source>
        <dbReference type="EMBL" id="KAK7006474.1"/>
    </source>
</evidence>
<sequence length="143" mass="16004">MAIISRASLIPLDNFLGTWLIGLILSAVLFGITCLQIYLYFTKYCLRDRGILKAFVRISCNLWKPVTTRVILTLTIFLTGSWSVHIGCLSPRSGFPLDILRGGYEFWGLRSAGNSAVASRLTWKIAFAKFSSIARLRLLGVSW</sequence>
<accession>A0AAW0ACE1</accession>
<evidence type="ECO:0000256" key="1">
    <source>
        <dbReference type="SAM" id="Phobius"/>
    </source>
</evidence>